<dbReference type="InterPro" id="IPR014729">
    <property type="entry name" value="Rossmann-like_a/b/a_fold"/>
</dbReference>
<dbReference type="SUPFAM" id="SSF52374">
    <property type="entry name" value="Nucleotidylyl transferase"/>
    <property type="match status" value="1"/>
</dbReference>
<dbReference type="GO" id="GO:0005524">
    <property type="term" value="F:ATP binding"/>
    <property type="evidence" value="ECO:0007669"/>
    <property type="project" value="UniProtKB-KW"/>
</dbReference>
<accession>A0A699YC82</accession>
<evidence type="ECO:0000256" key="4">
    <source>
        <dbReference type="ARBA" id="ARBA00022840"/>
    </source>
</evidence>
<evidence type="ECO:0000256" key="1">
    <source>
        <dbReference type="ARBA" id="ARBA00007894"/>
    </source>
</evidence>
<comment type="similarity">
    <text evidence="1">Belongs to the class-I aminoacyl-tRNA synthetase family. Glutamate--tRNA ligase type 1 subfamily.</text>
</comment>
<keyword evidence="6 7" id="KW-0030">Aminoacyl-tRNA synthetase</keyword>
<dbReference type="GO" id="GO:0004818">
    <property type="term" value="F:glutamate-tRNA ligase activity"/>
    <property type="evidence" value="ECO:0007669"/>
    <property type="project" value="TreeGrafter"/>
</dbReference>
<name>A0A699YC82_HAELA</name>
<keyword evidence="4 7" id="KW-0067">ATP-binding</keyword>
<keyword evidence="5 7" id="KW-0648">Protein biosynthesis</keyword>
<dbReference type="GO" id="GO:0005739">
    <property type="term" value="C:mitochondrion"/>
    <property type="evidence" value="ECO:0007669"/>
    <property type="project" value="TreeGrafter"/>
</dbReference>
<dbReference type="AlphaFoldDB" id="A0A699YC82"/>
<keyword evidence="10" id="KW-1185">Reference proteome</keyword>
<organism evidence="9 10">
    <name type="scientific">Haematococcus lacustris</name>
    <name type="common">Green alga</name>
    <name type="synonym">Haematococcus pluvialis</name>
    <dbReference type="NCBI Taxonomy" id="44745"/>
    <lineage>
        <taxon>Eukaryota</taxon>
        <taxon>Viridiplantae</taxon>
        <taxon>Chlorophyta</taxon>
        <taxon>core chlorophytes</taxon>
        <taxon>Chlorophyceae</taxon>
        <taxon>CS clade</taxon>
        <taxon>Chlamydomonadales</taxon>
        <taxon>Haematococcaceae</taxon>
        <taxon>Haematococcus</taxon>
    </lineage>
</organism>
<keyword evidence="2 7" id="KW-0436">Ligase</keyword>
<dbReference type="SUPFAM" id="SSF48163">
    <property type="entry name" value="An anticodon-binding domain of class I aminoacyl-tRNA synthetases"/>
    <property type="match status" value="1"/>
</dbReference>
<evidence type="ECO:0000313" key="9">
    <source>
        <dbReference type="EMBL" id="GFH06965.1"/>
    </source>
</evidence>
<evidence type="ECO:0000256" key="3">
    <source>
        <dbReference type="ARBA" id="ARBA00022741"/>
    </source>
</evidence>
<dbReference type="GO" id="GO:0000049">
    <property type="term" value="F:tRNA binding"/>
    <property type="evidence" value="ECO:0007669"/>
    <property type="project" value="InterPro"/>
</dbReference>
<dbReference type="PANTHER" id="PTHR43311:SF2">
    <property type="entry name" value="GLUTAMATE--TRNA LIGASE, MITOCHONDRIAL-RELATED"/>
    <property type="match status" value="1"/>
</dbReference>
<dbReference type="Proteomes" id="UP000485058">
    <property type="component" value="Unassembled WGS sequence"/>
</dbReference>
<dbReference type="Gene3D" id="3.40.50.620">
    <property type="entry name" value="HUPs"/>
    <property type="match status" value="1"/>
</dbReference>
<evidence type="ECO:0000259" key="8">
    <source>
        <dbReference type="Pfam" id="PF00749"/>
    </source>
</evidence>
<protein>
    <submittedName>
        <fullName evidence="9">Non-discriminatory gln-glu-trna synthetase</fullName>
    </submittedName>
</protein>
<evidence type="ECO:0000256" key="7">
    <source>
        <dbReference type="RuleBase" id="RU363037"/>
    </source>
</evidence>
<dbReference type="InterPro" id="IPR020058">
    <property type="entry name" value="Glu/Gln-tRNA-synth_Ib_cat-dom"/>
</dbReference>
<dbReference type="InterPro" id="IPR008925">
    <property type="entry name" value="aa_tRNA-synth_I_cd-bd_sf"/>
</dbReference>
<evidence type="ECO:0000313" key="10">
    <source>
        <dbReference type="Proteomes" id="UP000485058"/>
    </source>
</evidence>
<proteinExistence type="inferred from homology"/>
<keyword evidence="3 7" id="KW-0547">Nucleotide-binding</keyword>
<dbReference type="GO" id="GO:0006424">
    <property type="term" value="P:glutamyl-tRNA aminoacylation"/>
    <property type="evidence" value="ECO:0007669"/>
    <property type="project" value="TreeGrafter"/>
</dbReference>
<gene>
    <name evidence="9" type="ORF">HaLaN_01693</name>
</gene>
<feature type="domain" description="Glutamyl/glutaminyl-tRNA synthetase class Ib catalytic" evidence="8">
    <location>
        <begin position="1"/>
        <end position="115"/>
    </location>
</feature>
<dbReference type="Pfam" id="PF00749">
    <property type="entry name" value="tRNA-synt_1c"/>
    <property type="match status" value="1"/>
</dbReference>
<feature type="non-terminal residue" evidence="9">
    <location>
        <position position="1"/>
    </location>
</feature>
<comment type="caution">
    <text evidence="9">The sequence shown here is derived from an EMBL/GenBank/DDBJ whole genome shotgun (WGS) entry which is preliminary data.</text>
</comment>
<sequence length="276" mass="29412">MGITHVIRAEEHLPNTLRQVLIYDALGFPRPFFAHVSLILAPDKSKLSKRHGATSVGEFKSQGFLAPAMINYLSLLGWNDGTEQEVYQVDDLAAKFSLERITKSPAVFDKVKLSWMNGQHLNGLPEDQLIALVGQELVAAQVLRSVDTPFARAAIKMVAKNLELASESVGALSSLLAYPLEETIASPEAQAVMKDDFKQVVDAVLAAQASGELSAALSKGHDGYKVVDAVLAAQASGELSAALSKGHDGYKGPDVGEQLEMLALEDGDVGSGVPAY</sequence>
<dbReference type="EMBL" id="BLLF01000066">
    <property type="protein sequence ID" value="GFH06965.1"/>
    <property type="molecule type" value="Genomic_DNA"/>
</dbReference>
<feature type="non-terminal residue" evidence="9">
    <location>
        <position position="276"/>
    </location>
</feature>
<dbReference type="InterPro" id="IPR049940">
    <property type="entry name" value="GluQ/Sye"/>
</dbReference>
<reference evidence="9 10" key="1">
    <citation type="submission" date="2020-02" db="EMBL/GenBank/DDBJ databases">
        <title>Draft genome sequence of Haematococcus lacustris strain NIES-144.</title>
        <authorList>
            <person name="Morimoto D."/>
            <person name="Nakagawa S."/>
            <person name="Yoshida T."/>
            <person name="Sawayama S."/>
        </authorList>
    </citation>
    <scope>NUCLEOTIDE SEQUENCE [LARGE SCALE GENOMIC DNA]</scope>
    <source>
        <strain evidence="9 10">NIES-144</strain>
    </source>
</reference>
<evidence type="ECO:0000256" key="6">
    <source>
        <dbReference type="ARBA" id="ARBA00023146"/>
    </source>
</evidence>
<evidence type="ECO:0000256" key="2">
    <source>
        <dbReference type="ARBA" id="ARBA00022598"/>
    </source>
</evidence>
<evidence type="ECO:0000256" key="5">
    <source>
        <dbReference type="ARBA" id="ARBA00022917"/>
    </source>
</evidence>
<dbReference type="PANTHER" id="PTHR43311">
    <property type="entry name" value="GLUTAMATE--TRNA LIGASE"/>
    <property type="match status" value="1"/>
</dbReference>